<evidence type="ECO:0000256" key="4">
    <source>
        <dbReference type="ARBA" id="ARBA00023002"/>
    </source>
</evidence>
<dbReference type="PANTHER" id="PTHR24305">
    <property type="entry name" value="CYTOCHROME P450"/>
    <property type="match status" value="1"/>
</dbReference>
<dbReference type="InterPro" id="IPR001128">
    <property type="entry name" value="Cyt_P450"/>
</dbReference>
<dbReference type="GO" id="GO:0004497">
    <property type="term" value="F:monooxygenase activity"/>
    <property type="evidence" value="ECO:0007669"/>
    <property type="project" value="UniProtKB-KW"/>
</dbReference>
<dbReference type="GO" id="GO:0016705">
    <property type="term" value="F:oxidoreductase activity, acting on paired donors, with incorporation or reduction of molecular oxygen"/>
    <property type="evidence" value="ECO:0007669"/>
    <property type="project" value="InterPro"/>
</dbReference>
<dbReference type="InterPro" id="IPR050121">
    <property type="entry name" value="Cytochrome_P450_monoxygenase"/>
</dbReference>
<proteinExistence type="inferred from homology"/>
<protein>
    <submittedName>
        <fullName evidence="8">Cytochrome P450</fullName>
    </submittedName>
</protein>
<dbReference type="SUPFAM" id="SSF48264">
    <property type="entry name" value="Cytochrome P450"/>
    <property type="match status" value="1"/>
</dbReference>
<reference evidence="8 9" key="1">
    <citation type="submission" date="2018-02" db="EMBL/GenBank/DDBJ databases">
        <title>The genomes of Aspergillus section Nigri reveals drivers in fungal speciation.</title>
        <authorList>
            <consortium name="DOE Joint Genome Institute"/>
            <person name="Vesth T.C."/>
            <person name="Nybo J."/>
            <person name="Theobald S."/>
            <person name="Brandl J."/>
            <person name="Frisvad J.C."/>
            <person name="Nielsen K.F."/>
            <person name="Lyhne E.K."/>
            <person name="Kogle M.E."/>
            <person name="Kuo A."/>
            <person name="Riley R."/>
            <person name="Clum A."/>
            <person name="Nolan M."/>
            <person name="Lipzen A."/>
            <person name="Salamov A."/>
            <person name="Henrissat B."/>
            <person name="Wiebenga A."/>
            <person name="De vries R.P."/>
            <person name="Grigoriev I.V."/>
            <person name="Mortensen U.H."/>
            <person name="Andersen M.R."/>
            <person name="Baker S.E."/>
        </authorList>
    </citation>
    <scope>NUCLEOTIDE SEQUENCE [LARGE SCALE GENOMIC DNA]</scope>
    <source>
        <strain evidence="8 9">CBS 121057</strain>
    </source>
</reference>
<feature type="chain" id="PRO_5016271202" evidence="7">
    <location>
        <begin position="17"/>
        <end position="443"/>
    </location>
</feature>
<evidence type="ECO:0000313" key="9">
    <source>
        <dbReference type="Proteomes" id="UP000248423"/>
    </source>
</evidence>
<dbReference type="Pfam" id="PF00067">
    <property type="entry name" value="p450"/>
    <property type="match status" value="1"/>
</dbReference>
<comment type="similarity">
    <text evidence="2">Belongs to the cytochrome P450 family.</text>
</comment>
<feature type="signal peptide" evidence="7">
    <location>
        <begin position="1"/>
        <end position="16"/>
    </location>
</feature>
<gene>
    <name evidence="8" type="ORF">BO78DRAFT_383781</name>
</gene>
<keyword evidence="4" id="KW-0560">Oxidoreductase</keyword>
<dbReference type="EMBL" id="KZ826324">
    <property type="protein sequence ID" value="PYI09959.1"/>
    <property type="molecule type" value="Genomic_DNA"/>
</dbReference>
<dbReference type="AlphaFoldDB" id="A0A319F3A4"/>
<evidence type="ECO:0000256" key="5">
    <source>
        <dbReference type="ARBA" id="ARBA00023004"/>
    </source>
</evidence>
<accession>A0A319F3A4</accession>
<dbReference type="OrthoDB" id="2789670at2759"/>
<dbReference type="Proteomes" id="UP000248423">
    <property type="component" value="Unassembled WGS sequence"/>
</dbReference>
<evidence type="ECO:0000256" key="6">
    <source>
        <dbReference type="ARBA" id="ARBA00023033"/>
    </source>
</evidence>
<dbReference type="VEuPathDB" id="FungiDB:BO78DRAFT_383781"/>
<name>A0A319F3A4_ASPSB</name>
<dbReference type="GO" id="GO:0020037">
    <property type="term" value="F:heme binding"/>
    <property type="evidence" value="ECO:0007669"/>
    <property type="project" value="InterPro"/>
</dbReference>
<comment type="cofactor">
    <cofactor evidence="1">
        <name>heme</name>
        <dbReference type="ChEBI" id="CHEBI:30413"/>
    </cofactor>
</comment>
<evidence type="ECO:0000256" key="7">
    <source>
        <dbReference type="SAM" id="SignalP"/>
    </source>
</evidence>
<keyword evidence="3" id="KW-0479">Metal-binding</keyword>
<dbReference type="GO" id="GO:0044550">
    <property type="term" value="P:secondary metabolite biosynthetic process"/>
    <property type="evidence" value="ECO:0007669"/>
    <property type="project" value="UniProtKB-ARBA"/>
</dbReference>
<dbReference type="PANTHER" id="PTHR24305:SF235">
    <property type="entry name" value="CYTOCHROME P450 MONOOXYGENASE APDB-RELATED"/>
    <property type="match status" value="1"/>
</dbReference>
<organism evidence="8 9">
    <name type="scientific">Aspergillus sclerotiicarbonarius (strain CBS 121057 / IBT 28362)</name>
    <dbReference type="NCBI Taxonomy" id="1448318"/>
    <lineage>
        <taxon>Eukaryota</taxon>
        <taxon>Fungi</taxon>
        <taxon>Dikarya</taxon>
        <taxon>Ascomycota</taxon>
        <taxon>Pezizomycotina</taxon>
        <taxon>Eurotiomycetes</taxon>
        <taxon>Eurotiomycetidae</taxon>
        <taxon>Eurotiales</taxon>
        <taxon>Aspergillaceae</taxon>
        <taxon>Aspergillus</taxon>
        <taxon>Aspergillus subgen. Circumdati</taxon>
    </lineage>
</organism>
<evidence type="ECO:0000313" key="8">
    <source>
        <dbReference type="EMBL" id="PYI09959.1"/>
    </source>
</evidence>
<sequence length="443" mass="50734">MSISLVLLVFVRQLFSYLTVNTRSNTIRDSQGQPIKELKQDARLLKFISSLELSNMGKELADDKPYIIQNGRCRELVVTQPDHLRDFYGKDTKDHPKPANLNMGEYFGRILGDAAGVQVGERWKIIRKYFDPEFAHGISMQALEKFSCQIHVWADALQTTPAGFKTSPENDENHGFIVDLTKSMKFLPFKLVALQMYGEAFTEELYDELLDINNLHVQILHDVIGNKKLASKLGNWLPSAAKNRMDLYLNRWRSFNLDIIQRARDNNLSCPVERIYRGVDHNREMKQTEFLHTLDEILFANVDVSSAVLNTMFSQLAATPAFQAALRTEILQWKKDTPDDKNMTRYISKQDTLLNFAIMESMRLTPAFWFSLPECTAAAKMIGGYSIPPNMPVVIDARRLNTESATWGDDGRVFRPERFSTISQTQSFIYGTQVNLENQLDIN</sequence>
<dbReference type="Gene3D" id="1.10.630.10">
    <property type="entry name" value="Cytochrome P450"/>
    <property type="match status" value="1"/>
</dbReference>
<dbReference type="STRING" id="1448318.A0A319F3A4"/>
<dbReference type="GO" id="GO:0005506">
    <property type="term" value="F:iron ion binding"/>
    <property type="evidence" value="ECO:0007669"/>
    <property type="project" value="InterPro"/>
</dbReference>
<keyword evidence="7" id="KW-0732">Signal</keyword>
<keyword evidence="6" id="KW-0503">Monooxygenase</keyword>
<keyword evidence="9" id="KW-1185">Reference proteome</keyword>
<evidence type="ECO:0000256" key="2">
    <source>
        <dbReference type="ARBA" id="ARBA00010617"/>
    </source>
</evidence>
<dbReference type="InterPro" id="IPR036396">
    <property type="entry name" value="Cyt_P450_sf"/>
</dbReference>
<evidence type="ECO:0000256" key="3">
    <source>
        <dbReference type="ARBA" id="ARBA00022723"/>
    </source>
</evidence>
<keyword evidence="5" id="KW-0408">Iron</keyword>
<evidence type="ECO:0000256" key="1">
    <source>
        <dbReference type="ARBA" id="ARBA00001971"/>
    </source>
</evidence>